<keyword evidence="1" id="KW-0472">Membrane</keyword>
<keyword evidence="1" id="KW-0812">Transmembrane</keyword>
<dbReference type="Proteomes" id="UP000053370">
    <property type="component" value="Unassembled WGS sequence"/>
</dbReference>
<dbReference type="EMBL" id="DF968181">
    <property type="protein sequence ID" value="GAP41137.1"/>
    <property type="molecule type" value="Genomic_DNA"/>
</dbReference>
<gene>
    <name evidence="2" type="ORF">ATC1_131119</name>
</gene>
<evidence type="ECO:0000313" key="3">
    <source>
        <dbReference type="Proteomes" id="UP000053370"/>
    </source>
</evidence>
<keyword evidence="3" id="KW-1185">Reference proteome</keyword>
<dbReference type="OrthoDB" id="163121at2"/>
<dbReference type="AlphaFoldDB" id="A0A0S7BUC8"/>
<dbReference type="RefSeq" id="WP_062281757.1">
    <property type="nucleotide sequence ID" value="NZ_DF968181.1"/>
</dbReference>
<feature type="transmembrane region" description="Helical" evidence="1">
    <location>
        <begin position="30"/>
        <end position="49"/>
    </location>
</feature>
<accession>A0A0S7BUC8</accession>
<feature type="transmembrane region" description="Helical" evidence="1">
    <location>
        <begin position="5"/>
        <end position="24"/>
    </location>
</feature>
<name>A0A0S7BUC8_9CHLR</name>
<reference evidence="2" key="1">
    <citation type="journal article" date="2015" name="Genome Announc.">
        <title>Draft Genome Sequence of Anaerolineae Strain TC1, a Novel Isolate from a Methanogenic Wastewater Treatment System.</title>
        <authorList>
            <person name="Matsuura N."/>
            <person name="Tourlousse D.M."/>
            <person name="Sun L."/>
            <person name="Toyonaga M."/>
            <person name="Kuroda K."/>
            <person name="Ohashi A."/>
            <person name="Cruz R."/>
            <person name="Yamaguchi T."/>
            <person name="Sekiguchi Y."/>
        </authorList>
    </citation>
    <scope>NUCLEOTIDE SEQUENCE [LARGE SCALE GENOMIC DNA]</scope>
    <source>
        <strain evidence="2">TC1</strain>
    </source>
</reference>
<proteinExistence type="predicted"/>
<sequence length="116" mass="12555">MKIIAYILAVISLFFGVLFIWGAFGQPFDGSALIIGIIMIIIGIAILAVTNRSKKSGEKHVTYQVDLPGEVKMTNQNCRQCGGAINPADFKIVNGTPTVICPYCGASYSVTEEPKW</sequence>
<dbReference type="STRING" id="1678840.ATC1_131119"/>
<keyword evidence="1" id="KW-1133">Transmembrane helix</keyword>
<evidence type="ECO:0000313" key="2">
    <source>
        <dbReference type="EMBL" id="GAP41137.1"/>
    </source>
</evidence>
<organism evidence="2">
    <name type="scientific">Flexilinea flocculi</name>
    <dbReference type="NCBI Taxonomy" id="1678840"/>
    <lineage>
        <taxon>Bacteria</taxon>
        <taxon>Bacillati</taxon>
        <taxon>Chloroflexota</taxon>
        <taxon>Anaerolineae</taxon>
        <taxon>Anaerolineales</taxon>
        <taxon>Anaerolineaceae</taxon>
        <taxon>Flexilinea</taxon>
    </lineage>
</organism>
<protein>
    <submittedName>
        <fullName evidence="2">Uncharacterized protein</fullName>
    </submittedName>
</protein>
<evidence type="ECO:0000256" key="1">
    <source>
        <dbReference type="SAM" id="Phobius"/>
    </source>
</evidence>